<dbReference type="OrthoDB" id="5345392at2759"/>
<dbReference type="PANTHER" id="PTHR28159">
    <property type="entry name" value="TRAFFICKING PROTEIN PARTICLE COMPLEX II-SPECIFIC SUBUNIT 65"/>
    <property type="match status" value="1"/>
</dbReference>
<accession>A0A5J5EIM8</accession>
<proteinExistence type="predicted"/>
<dbReference type="GO" id="GO:1990071">
    <property type="term" value="C:TRAPPII protein complex"/>
    <property type="evidence" value="ECO:0007669"/>
    <property type="project" value="InterPro"/>
</dbReference>
<dbReference type="AlphaFoldDB" id="A0A5J5EIM8"/>
<evidence type="ECO:0000259" key="2">
    <source>
        <dbReference type="Pfam" id="PF12735"/>
    </source>
</evidence>
<dbReference type="EMBL" id="VXIS01000259">
    <property type="protein sequence ID" value="KAA8895525.1"/>
    <property type="molecule type" value="Genomic_DNA"/>
</dbReference>
<sequence length="618" mass="67017">MSAGKQPRGHNRNLSTEISETARLDLIVPHASNLNIEEAVAQAVAKAEAEGSAVQGNTASNIPLVAHIEQRNNLFYDEKLPVFIVLQILVPLSDELYERYLARIAVSLEVAAIDGHKPQHGPPGRNQETVHMLFQTTVNEEETPRISVGESTKRLAVWKLEVPLGHPRARLNNPRVLLTCSATLRPAELQKPLFEDDYMASRQPMGINLLESFAEDPLMSHSPRLSAHRVSRVIPVTQAPQQAIRPIGYAAKRGFNIYPAINIRLRYSRIPSGNRHIVIASLDLEVTPFSHCSVTINSVNIAVAGGSATLVADSPSTELPVTCLPRDDMTFLYTLAQTDINTESAFTTPAAPGTQVRAISVSLEATALVSDTCRPCIFTNWTTTVDFAPPAAPHFPSHAGIQRAHRPPSLGAIVHGATVQASSGIRPGNPPPGAPPAPSPNVVFSPPKEPRPGYSSGIPSGPPTQGLTVTFTGPSRVYVGEAFTWSVFVVNRSSRMRKLALIVPPKRKRMGENKSLPAMPSNETPEPVIDETMVYQSHRSRYLEPAELVPLVNDIRIGPLMPSACHTTELKFVPLTTGLLTLEGVRVVDLNTNETTECRELPSIVSVGKRTPPQISVA</sequence>
<dbReference type="InParanoid" id="A0A5J5EIM8"/>
<feature type="compositionally biased region" description="Pro residues" evidence="1">
    <location>
        <begin position="428"/>
        <end position="439"/>
    </location>
</feature>
<dbReference type="Pfam" id="PF12735">
    <property type="entry name" value="IgD3_Trs65"/>
    <property type="match status" value="1"/>
</dbReference>
<dbReference type="PANTHER" id="PTHR28159:SF1">
    <property type="entry name" value="TRAFFICKING PROTEIN PARTICLE COMPLEX II-SPECIFIC SUBUNIT 65"/>
    <property type="match status" value="1"/>
</dbReference>
<keyword evidence="4" id="KW-1185">Reference proteome</keyword>
<dbReference type="InterPro" id="IPR055420">
    <property type="entry name" value="IgD3_Trs65"/>
</dbReference>
<evidence type="ECO:0000313" key="3">
    <source>
        <dbReference type="EMBL" id="KAA8895525.1"/>
    </source>
</evidence>
<comment type="caution">
    <text evidence="3">The sequence shown here is derived from an EMBL/GenBank/DDBJ whole genome shotgun (WGS) entry which is preliminary data.</text>
</comment>
<evidence type="ECO:0000313" key="4">
    <source>
        <dbReference type="Proteomes" id="UP000326924"/>
    </source>
</evidence>
<dbReference type="GO" id="GO:0005802">
    <property type="term" value="C:trans-Golgi network"/>
    <property type="evidence" value="ECO:0007669"/>
    <property type="project" value="TreeGrafter"/>
</dbReference>
<reference evidence="3 4" key="1">
    <citation type="submission" date="2019-09" db="EMBL/GenBank/DDBJ databases">
        <title>Draft genome of the ectomycorrhizal ascomycete Sphaerosporella brunnea.</title>
        <authorList>
            <consortium name="DOE Joint Genome Institute"/>
            <person name="Benucci G.M."/>
            <person name="Marozzi G."/>
            <person name="Antonielli L."/>
            <person name="Sanchez S."/>
            <person name="Marco P."/>
            <person name="Wang X."/>
            <person name="Falini L.B."/>
            <person name="Barry K."/>
            <person name="Haridas S."/>
            <person name="Lipzen A."/>
            <person name="Labutti K."/>
            <person name="Grigoriev I.V."/>
            <person name="Murat C."/>
            <person name="Martin F."/>
            <person name="Albertini E."/>
            <person name="Donnini D."/>
            <person name="Bonito G."/>
        </authorList>
    </citation>
    <scope>NUCLEOTIDE SEQUENCE [LARGE SCALE GENOMIC DNA]</scope>
    <source>
        <strain evidence="3 4">Sb_GMNB300</strain>
    </source>
</reference>
<name>A0A5J5EIM8_9PEZI</name>
<protein>
    <submittedName>
        <fullName evidence="3">TRAPP trafficking subunit Trs65-domain-containing protein</fullName>
    </submittedName>
</protein>
<dbReference type="Proteomes" id="UP000326924">
    <property type="component" value="Unassembled WGS sequence"/>
</dbReference>
<feature type="region of interest" description="Disordered" evidence="1">
    <location>
        <begin position="421"/>
        <end position="468"/>
    </location>
</feature>
<gene>
    <name evidence="3" type="ORF">FN846DRAFT_969153</name>
</gene>
<evidence type="ECO:0000256" key="1">
    <source>
        <dbReference type="SAM" id="MobiDB-lite"/>
    </source>
</evidence>
<feature type="domain" description="Trafficking protein particle complex II-specific subunit 65 IgD3" evidence="2">
    <location>
        <begin position="463"/>
        <end position="605"/>
    </location>
</feature>
<organism evidence="3 4">
    <name type="scientific">Sphaerosporella brunnea</name>
    <dbReference type="NCBI Taxonomy" id="1250544"/>
    <lineage>
        <taxon>Eukaryota</taxon>
        <taxon>Fungi</taxon>
        <taxon>Dikarya</taxon>
        <taxon>Ascomycota</taxon>
        <taxon>Pezizomycotina</taxon>
        <taxon>Pezizomycetes</taxon>
        <taxon>Pezizales</taxon>
        <taxon>Pyronemataceae</taxon>
        <taxon>Sphaerosporella</taxon>
    </lineage>
</organism>
<dbReference type="InterPro" id="IPR024662">
    <property type="entry name" value="Trs65"/>
</dbReference>
<dbReference type="GO" id="GO:0006891">
    <property type="term" value="P:intra-Golgi vesicle-mediated transport"/>
    <property type="evidence" value="ECO:0007669"/>
    <property type="project" value="InterPro"/>
</dbReference>